<comment type="caution">
    <text evidence="11">The sequence shown here is derived from an EMBL/GenBank/DDBJ whole genome shotgun (WGS) entry which is preliminary data.</text>
</comment>
<proteinExistence type="inferred from homology"/>
<dbReference type="InterPro" id="IPR000743">
    <property type="entry name" value="Glyco_hydro_28"/>
</dbReference>
<evidence type="ECO:0000256" key="8">
    <source>
        <dbReference type="ARBA" id="ARBA00023316"/>
    </source>
</evidence>
<accession>A0A0G2EI98</accession>
<gene>
    <name evidence="11" type="ORF">UCDDS831_g03739</name>
</gene>
<evidence type="ECO:0000313" key="11">
    <source>
        <dbReference type="EMBL" id="KKY22572.1"/>
    </source>
</evidence>
<evidence type="ECO:0000256" key="4">
    <source>
        <dbReference type="ARBA" id="ARBA00022729"/>
    </source>
</evidence>
<name>A0A0G2EI98_9PEZI</name>
<dbReference type="Proteomes" id="UP000034182">
    <property type="component" value="Unassembled WGS sequence"/>
</dbReference>
<dbReference type="Gene3D" id="2.160.20.10">
    <property type="entry name" value="Single-stranded right-handed beta-helix, Pectin lyase-like"/>
    <property type="match status" value="1"/>
</dbReference>
<evidence type="ECO:0000256" key="5">
    <source>
        <dbReference type="ARBA" id="ARBA00022801"/>
    </source>
</evidence>
<dbReference type="GO" id="GO:0071555">
    <property type="term" value="P:cell wall organization"/>
    <property type="evidence" value="ECO:0007669"/>
    <property type="project" value="UniProtKB-KW"/>
</dbReference>
<dbReference type="GO" id="GO:0005576">
    <property type="term" value="C:extracellular region"/>
    <property type="evidence" value="ECO:0007669"/>
    <property type="project" value="UniProtKB-SubCell"/>
</dbReference>
<evidence type="ECO:0000256" key="1">
    <source>
        <dbReference type="ARBA" id="ARBA00004613"/>
    </source>
</evidence>
<comment type="similarity">
    <text evidence="2 9">Belongs to the glycosyl hydrolase 28 family.</text>
</comment>
<evidence type="ECO:0000256" key="9">
    <source>
        <dbReference type="RuleBase" id="RU361169"/>
    </source>
</evidence>
<keyword evidence="8" id="KW-0961">Cell wall biogenesis/degradation</keyword>
<keyword evidence="5 9" id="KW-0378">Hydrolase</keyword>
<evidence type="ECO:0000256" key="2">
    <source>
        <dbReference type="ARBA" id="ARBA00008834"/>
    </source>
</evidence>
<feature type="chain" id="PRO_5002543743" evidence="10">
    <location>
        <begin position="25"/>
        <end position="436"/>
    </location>
</feature>
<dbReference type="GO" id="GO:0005975">
    <property type="term" value="P:carbohydrate metabolic process"/>
    <property type="evidence" value="ECO:0007669"/>
    <property type="project" value="InterPro"/>
</dbReference>
<dbReference type="InterPro" id="IPR012334">
    <property type="entry name" value="Pectin_lyas_fold"/>
</dbReference>
<evidence type="ECO:0000256" key="6">
    <source>
        <dbReference type="ARBA" id="ARBA00023180"/>
    </source>
</evidence>
<sequence length="436" mass="47819">MSAGRFLALVSRAFIFVFVLLVLANNLAVEQDSANSILSTRARKECTVEPGGSNATDDAVAIRDAFEECGRGGKVVFLNETYYVNSVLNTSGLEDVDVELHGTLLWSTDIDYWLNNSLPMGYQNHTTAWIFGGSQVRFQGFGYGTFDGNGQVWYDFAGAVSNYPHRPHQLTIWETYDSAFEGLRFVQSQMWTMTVKNSENVLLQDIYVNNTSENDSSARNTDGADTIYAKNITFNRWHIVNGDDGIAVKANSSDIFIYDTIFEDGQGLAIGSIGQFLDWYEYIENVHAKNITLLGTRYLKTWTGVQKGYPPNGGGGGLGYMRNITMESVTHVRTRGLFQITQCTSYNDESGDCDSSLFHVGPAIAFRNHTGTTTATEAADLQCSADAGGCDGVDISDIDVVIVDTNGTVVSGYECSNVLEPTGFVCDDDDDDDEEV</sequence>
<dbReference type="Pfam" id="PF00295">
    <property type="entry name" value="Glyco_hydro_28"/>
    <property type="match status" value="1"/>
</dbReference>
<keyword evidence="7 9" id="KW-0326">Glycosidase</keyword>
<protein>
    <submittedName>
        <fullName evidence="11">Putative glycoside hydrolase family 28</fullName>
    </submittedName>
</protein>
<evidence type="ECO:0000256" key="7">
    <source>
        <dbReference type="ARBA" id="ARBA00023295"/>
    </source>
</evidence>
<dbReference type="InterPro" id="IPR011050">
    <property type="entry name" value="Pectin_lyase_fold/virulence"/>
</dbReference>
<feature type="signal peptide" evidence="10">
    <location>
        <begin position="1"/>
        <end position="24"/>
    </location>
</feature>
<keyword evidence="3" id="KW-0964">Secreted</keyword>
<evidence type="ECO:0000256" key="3">
    <source>
        <dbReference type="ARBA" id="ARBA00022525"/>
    </source>
</evidence>
<reference evidence="11 12" key="2">
    <citation type="submission" date="2015-05" db="EMBL/GenBank/DDBJ databases">
        <title>Distinctive expansion of gene families associated with plant cell wall degradation and secondary metabolism in the genomes of grapevine trunk pathogens.</title>
        <authorList>
            <person name="Lawrence D.P."/>
            <person name="Travadon R."/>
            <person name="Rolshausen P.E."/>
            <person name="Baumgartner K."/>
        </authorList>
    </citation>
    <scope>NUCLEOTIDE SEQUENCE [LARGE SCALE GENOMIC DNA]</scope>
    <source>
        <strain evidence="11">DS831</strain>
    </source>
</reference>
<dbReference type="PANTHER" id="PTHR31736">
    <property type="match status" value="1"/>
</dbReference>
<keyword evidence="4 10" id="KW-0732">Signal</keyword>
<comment type="subcellular location">
    <subcellularLocation>
        <location evidence="1">Secreted</location>
    </subcellularLocation>
</comment>
<evidence type="ECO:0000256" key="10">
    <source>
        <dbReference type="SAM" id="SignalP"/>
    </source>
</evidence>
<dbReference type="GO" id="GO:0004650">
    <property type="term" value="F:polygalacturonase activity"/>
    <property type="evidence" value="ECO:0007669"/>
    <property type="project" value="InterPro"/>
</dbReference>
<reference evidence="11 12" key="1">
    <citation type="submission" date="2015-03" db="EMBL/GenBank/DDBJ databases">
        <authorList>
            <person name="Morales-Cruz A."/>
            <person name="Amrine K.C."/>
            <person name="Cantu D."/>
        </authorList>
    </citation>
    <scope>NUCLEOTIDE SEQUENCE [LARGE SCALE GENOMIC DNA]</scope>
    <source>
        <strain evidence="11">DS831</strain>
    </source>
</reference>
<dbReference type="AlphaFoldDB" id="A0A0G2EI98"/>
<dbReference type="PANTHER" id="PTHR31736:SF8">
    <property type="entry name" value="PUTATIVE (AFU_ORTHOLOGUE AFUA_7G06410)-RELATED"/>
    <property type="match status" value="1"/>
</dbReference>
<evidence type="ECO:0000313" key="12">
    <source>
        <dbReference type="Proteomes" id="UP000034182"/>
    </source>
</evidence>
<organism evidence="11 12">
    <name type="scientific">Diplodia seriata</name>
    <dbReference type="NCBI Taxonomy" id="420778"/>
    <lineage>
        <taxon>Eukaryota</taxon>
        <taxon>Fungi</taxon>
        <taxon>Dikarya</taxon>
        <taxon>Ascomycota</taxon>
        <taxon>Pezizomycotina</taxon>
        <taxon>Dothideomycetes</taxon>
        <taxon>Dothideomycetes incertae sedis</taxon>
        <taxon>Botryosphaeriales</taxon>
        <taxon>Botryosphaeriaceae</taxon>
        <taxon>Diplodia</taxon>
    </lineage>
</organism>
<dbReference type="EMBL" id="LAQI01000077">
    <property type="protein sequence ID" value="KKY22572.1"/>
    <property type="molecule type" value="Genomic_DNA"/>
</dbReference>
<keyword evidence="6" id="KW-0325">Glycoprotein</keyword>
<dbReference type="SUPFAM" id="SSF51126">
    <property type="entry name" value="Pectin lyase-like"/>
    <property type="match status" value="1"/>
</dbReference>